<dbReference type="RefSeq" id="XP_020045154.1">
    <property type="nucleotide sequence ID" value="XM_020195274.1"/>
</dbReference>
<dbReference type="AlphaFoldDB" id="A0A1D2VBL4"/>
<accession>A0A1D2VBL4</accession>
<keyword evidence="4" id="KW-1185">Reference proteome</keyword>
<protein>
    <submittedName>
        <fullName evidence="3">Uncharacterized protein</fullName>
    </submittedName>
</protein>
<feature type="coiled-coil region" evidence="1">
    <location>
        <begin position="21"/>
        <end position="55"/>
    </location>
</feature>
<dbReference type="InParanoid" id="A0A1D2VBL4"/>
<gene>
    <name evidence="3" type="ORF">ASCRUDRAFT_9920</name>
</gene>
<name>A0A1D2VBL4_9ASCO</name>
<evidence type="ECO:0000256" key="1">
    <source>
        <dbReference type="SAM" id="Coils"/>
    </source>
</evidence>
<sequence>MPGPGTNPTTSGEFADTFKQMNEAETVVAKLEKLLDNLDNKIDSILNEVNLLDSNYLNNLDQKVDQQINLNYSSSLQQQILNPNQNISSNNNMNSNNVSNNLNKSDINNTTIHNNSTNGSNANNSQSLNNILDGNSK</sequence>
<dbReference type="Proteomes" id="UP000095038">
    <property type="component" value="Unassembled WGS sequence"/>
</dbReference>
<feature type="region of interest" description="Disordered" evidence="2">
    <location>
        <begin position="84"/>
        <end position="137"/>
    </location>
</feature>
<dbReference type="EMBL" id="KV454489">
    <property type="protein sequence ID" value="ODV58847.1"/>
    <property type="molecule type" value="Genomic_DNA"/>
</dbReference>
<evidence type="ECO:0000313" key="3">
    <source>
        <dbReference type="EMBL" id="ODV58847.1"/>
    </source>
</evidence>
<keyword evidence="1" id="KW-0175">Coiled coil</keyword>
<reference evidence="4" key="1">
    <citation type="submission" date="2016-05" db="EMBL/GenBank/DDBJ databases">
        <title>Comparative genomics of biotechnologically important yeasts.</title>
        <authorList>
            <consortium name="DOE Joint Genome Institute"/>
            <person name="Riley R."/>
            <person name="Haridas S."/>
            <person name="Wolfe K.H."/>
            <person name="Lopes M.R."/>
            <person name="Hittinger C.T."/>
            <person name="Goker M."/>
            <person name="Salamov A."/>
            <person name="Wisecaver J."/>
            <person name="Long T.M."/>
            <person name="Aerts A.L."/>
            <person name="Barry K."/>
            <person name="Choi C."/>
            <person name="Clum A."/>
            <person name="Coughlan A.Y."/>
            <person name="Deshpande S."/>
            <person name="Douglass A.P."/>
            <person name="Hanson S.J."/>
            <person name="Klenk H.-P."/>
            <person name="Labutti K."/>
            <person name="Lapidus A."/>
            <person name="Lindquist E."/>
            <person name="Lipzen A."/>
            <person name="Meier-Kolthoff J.P."/>
            <person name="Ohm R.A."/>
            <person name="Otillar R.P."/>
            <person name="Pangilinan J."/>
            <person name="Peng Y."/>
            <person name="Rokas A."/>
            <person name="Rosa C.A."/>
            <person name="Scheuner C."/>
            <person name="Sibirny A.A."/>
            <person name="Slot J.C."/>
            <person name="Stielow J.B."/>
            <person name="Sun H."/>
            <person name="Kurtzman C.P."/>
            <person name="Blackwell M."/>
            <person name="Grigoriev I.V."/>
            <person name="Jeffries T.W."/>
        </authorList>
    </citation>
    <scope>NUCLEOTIDE SEQUENCE [LARGE SCALE GENOMIC DNA]</scope>
    <source>
        <strain evidence="4">DSM 1968</strain>
    </source>
</reference>
<dbReference type="GeneID" id="30968910"/>
<evidence type="ECO:0000313" key="4">
    <source>
        <dbReference type="Proteomes" id="UP000095038"/>
    </source>
</evidence>
<organism evidence="3 4">
    <name type="scientific">Ascoidea rubescens DSM 1968</name>
    <dbReference type="NCBI Taxonomy" id="1344418"/>
    <lineage>
        <taxon>Eukaryota</taxon>
        <taxon>Fungi</taxon>
        <taxon>Dikarya</taxon>
        <taxon>Ascomycota</taxon>
        <taxon>Saccharomycotina</taxon>
        <taxon>Saccharomycetes</taxon>
        <taxon>Ascoideaceae</taxon>
        <taxon>Ascoidea</taxon>
    </lineage>
</organism>
<feature type="compositionally biased region" description="Polar residues" evidence="2">
    <location>
        <begin position="128"/>
        <end position="137"/>
    </location>
</feature>
<evidence type="ECO:0000256" key="2">
    <source>
        <dbReference type="SAM" id="MobiDB-lite"/>
    </source>
</evidence>
<proteinExistence type="predicted"/>
<feature type="compositionally biased region" description="Low complexity" evidence="2">
    <location>
        <begin position="84"/>
        <end position="127"/>
    </location>
</feature>